<dbReference type="AlphaFoldDB" id="A0A9N8W4H6"/>
<evidence type="ECO:0000256" key="1">
    <source>
        <dbReference type="ARBA" id="ARBA00004651"/>
    </source>
</evidence>
<keyword evidence="4 8" id="KW-0812">Transmembrane</keyword>
<dbReference type="PANTHER" id="PTHR33281">
    <property type="entry name" value="UPF0187 PROTEIN YNEE"/>
    <property type="match status" value="1"/>
</dbReference>
<reference evidence="9" key="1">
    <citation type="submission" date="2021-06" db="EMBL/GenBank/DDBJ databases">
        <authorList>
            <person name="Kallberg Y."/>
            <person name="Tangrot J."/>
            <person name="Rosling A."/>
        </authorList>
    </citation>
    <scope>NUCLEOTIDE SEQUENCE</scope>
    <source>
        <strain evidence="9">AZ414A</strain>
    </source>
</reference>
<keyword evidence="10" id="KW-1185">Reference proteome</keyword>
<keyword evidence="5 8" id="KW-1133">Transmembrane helix</keyword>
<evidence type="ECO:0000256" key="5">
    <source>
        <dbReference type="ARBA" id="ARBA00022989"/>
    </source>
</evidence>
<feature type="transmembrane region" description="Helical" evidence="8">
    <location>
        <begin position="62"/>
        <end position="80"/>
    </location>
</feature>
<sequence length="390" mass="44866">MTERFDSPKIYTPYRSRGQKLFRWRRSVIPKVLFSTFIVTTIATIVTVLYKYTSVNLSMEKSFIVSVGFVVSFLLGYRTNTAYDRYWEGLRIWSTMVVAIRNMTRIIWINIKEKESKHLLEKETAINLLLGFAIATKHLLREEQGCDHQDLKPYITNIHNQLTEFSAKRNSKTQNKNKSSFLNSIFKNPIEIDAKLIVDKNLPLKISLYISSYISAQKQRGSTDDASISILHTNLCTLVDCLTNLERVLRSPIPLAYAIHLTQVTWLYCLSLPFQLVADLGWVTILVTFVATATLLGIERIGEEIENPFGHDENDLNLDDFCGLLKQELSNITANKPPNMEDWIFNSEVQSILENDDLQNRNVLNREIGINRTDSQDTLNPEMTINMEMK</sequence>
<comment type="caution">
    <text evidence="9">The sequence shown here is derived from an EMBL/GenBank/DDBJ whole genome shotgun (WGS) entry which is preliminary data.</text>
</comment>
<evidence type="ECO:0000313" key="10">
    <source>
        <dbReference type="Proteomes" id="UP000789706"/>
    </source>
</evidence>
<proteinExistence type="predicted"/>
<dbReference type="GO" id="GO:0005254">
    <property type="term" value="F:chloride channel activity"/>
    <property type="evidence" value="ECO:0007669"/>
    <property type="project" value="InterPro"/>
</dbReference>
<keyword evidence="7 8" id="KW-0472">Membrane</keyword>
<dbReference type="InterPro" id="IPR044669">
    <property type="entry name" value="YneE/VCCN1/2-like"/>
</dbReference>
<evidence type="ECO:0000313" key="9">
    <source>
        <dbReference type="EMBL" id="CAG8476929.1"/>
    </source>
</evidence>
<comment type="subcellular location">
    <subcellularLocation>
        <location evidence="1">Cell membrane</location>
        <topology evidence="1">Multi-pass membrane protein</topology>
    </subcellularLocation>
</comment>
<keyword evidence="2" id="KW-0813">Transport</keyword>
<evidence type="ECO:0000256" key="3">
    <source>
        <dbReference type="ARBA" id="ARBA00022475"/>
    </source>
</evidence>
<evidence type="ECO:0000256" key="6">
    <source>
        <dbReference type="ARBA" id="ARBA00023065"/>
    </source>
</evidence>
<name>A0A9N8W4H6_9GLOM</name>
<dbReference type="OrthoDB" id="1368at2759"/>
<evidence type="ECO:0000256" key="7">
    <source>
        <dbReference type="ARBA" id="ARBA00023136"/>
    </source>
</evidence>
<feature type="transmembrane region" description="Helical" evidence="8">
    <location>
        <begin position="32"/>
        <end position="50"/>
    </location>
</feature>
<dbReference type="PANTHER" id="PTHR33281:SF19">
    <property type="entry name" value="VOLTAGE-DEPENDENT ANION CHANNEL-FORMING PROTEIN YNEE"/>
    <property type="match status" value="1"/>
</dbReference>
<evidence type="ECO:0000256" key="8">
    <source>
        <dbReference type="SAM" id="Phobius"/>
    </source>
</evidence>
<organism evidence="9 10">
    <name type="scientific">Diversispora eburnea</name>
    <dbReference type="NCBI Taxonomy" id="1213867"/>
    <lineage>
        <taxon>Eukaryota</taxon>
        <taxon>Fungi</taxon>
        <taxon>Fungi incertae sedis</taxon>
        <taxon>Mucoromycota</taxon>
        <taxon>Glomeromycotina</taxon>
        <taxon>Glomeromycetes</taxon>
        <taxon>Diversisporales</taxon>
        <taxon>Diversisporaceae</taxon>
        <taxon>Diversispora</taxon>
    </lineage>
</organism>
<evidence type="ECO:0000256" key="2">
    <source>
        <dbReference type="ARBA" id="ARBA00022448"/>
    </source>
</evidence>
<dbReference type="Pfam" id="PF25539">
    <property type="entry name" value="Bestrophin_2"/>
    <property type="match status" value="1"/>
</dbReference>
<gene>
    <name evidence="9" type="ORF">DEBURN_LOCUS3448</name>
</gene>
<dbReference type="Proteomes" id="UP000789706">
    <property type="component" value="Unassembled WGS sequence"/>
</dbReference>
<accession>A0A9N8W4H6</accession>
<protein>
    <submittedName>
        <fullName evidence="9">1659_t:CDS:1</fullName>
    </submittedName>
</protein>
<keyword evidence="3" id="KW-1003">Cell membrane</keyword>
<keyword evidence="6" id="KW-0406">Ion transport</keyword>
<dbReference type="GO" id="GO:0005886">
    <property type="term" value="C:plasma membrane"/>
    <property type="evidence" value="ECO:0007669"/>
    <property type="project" value="UniProtKB-SubCell"/>
</dbReference>
<dbReference type="EMBL" id="CAJVPK010000220">
    <property type="protein sequence ID" value="CAG8476929.1"/>
    <property type="molecule type" value="Genomic_DNA"/>
</dbReference>
<evidence type="ECO:0000256" key="4">
    <source>
        <dbReference type="ARBA" id="ARBA00022692"/>
    </source>
</evidence>